<name>A0A974XEH3_9FIRM</name>
<dbReference type="GO" id="GO:0030420">
    <property type="term" value="P:establishment of competence for transformation"/>
    <property type="evidence" value="ECO:0007669"/>
    <property type="project" value="InterPro"/>
</dbReference>
<keyword evidence="3 6" id="KW-0812">Transmembrane</keyword>
<dbReference type="Pfam" id="PF13567">
    <property type="entry name" value="DUF4131"/>
    <property type="match status" value="1"/>
</dbReference>
<dbReference type="AlphaFoldDB" id="A0A974XEH3"/>
<feature type="transmembrane region" description="Helical" evidence="6">
    <location>
        <begin position="258"/>
        <end position="282"/>
    </location>
</feature>
<dbReference type="NCBIfam" id="TIGR00361">
    <property type="entry name" value="ComEC_Rec2"/>
    <property type="match status" value="1"/>
</dbReference>
<dbReference type="InterPro" id="IPR052159">
    <property type="entry name" value="Competence_DNA_uptake"/>
</dbReference>
<feature type="transmembrane region" description="Helical" evidence="6">
    <location>
        <begin position="482"/>
        <end position="501"/>
    </location>
</feature>
<evidence type="ECO:0000256" key="3">
    <source>
        <dbReference type="ARBA" id="ARBA00022692"/>
    </source>
</evidence>
<evidence type="ECO:0000256" key="4">
    <source>
        <dbReference type="ARBA" id="ARBA00022989"/>
    </source>
</evidence>
<comment type="subcellular location">
    <subcellularLocation>
        <location evidence="1">Cell membrane</location>
        <topology evidence="1">Multi-pass membrane protein</topology>
    </subcellularLocation>
</comment>
<evidence type="ECO:0000313" key="9">
    <source>
        <dbReference type="Proteomes" id="UP000663499"/>
    </source>
</evidence>
<keyword evidence="9" id="KW-1185">Reference proteome</keyword>
<organism evidence="8 9">
    <name type="scientific">Alkalibacter rhizosphaerae</name>
    <dbReference type="NCBI Taxonomy" id="2815577"/>
    <lineage>
        <taxon>Bacteria</taxon>
        <taxon>Bacillati</taxon>
        <taxon>Bacillota</taxon>
        <taxon>Clostridia</taxon>
        <taxon>Eubacteriales</taxon>
        <taxon>Eubacteriaceae</taxon>
        <taxon>Alkalibacter</taxon>
    </lineage>
</organism>
<dbReference type="Proteomes" id="UP000663499">
    <property type="component" value="Chromosome"/>
</dbReference>
<dbReference type="Gene3D" id="3.60.15.10">
    <property type="entry name" value="Ribonuclease Z/Hydroxyacylglutathione hydrolase-like"/>
    <property type="match status" value="1"/>
</dbReference>
<dbReference type="CDD" id="cd07731">
    <property type="entry name" value="ComA-like_MBL-fold"/>
    <property type="match status" value="1"/>
</dbReference>
<evidence type="ECO:0000256" key="5">
    <source>
        <dbReference type="ARBA" id="ARBA00023136"/>
    </source>
</evidence>
<dbReference type="GO" id="GO:0005886">
    <property type="term" value="C:plasma membrane"/>
    <property type="evidence" value="ECO:0007669"/>
    <property type="project" value="UniProtKB-SubCell"/>
</dbReference>
<sequence length="763" mass="85758">MNRLFLLLFFQGILLFSAMMQRNAILGLLFVLVLIFGVFIHRTQEKRFLIISMLFISVLILQVKWIPRQAVRSFESDGKEVTGKIISFVQIREDQVQFVLEDQSNNNRFQCFSDPVDWEENLDLGDVIRLTGRLEKPDGLRNPGGFDYSKFLLAKKIGWVFYGSGRPILISSGGNRPIMLRLVEMRTFFMQTLERELSPPNGAFAKGLLFGEKGMDESEADLFSRVGISHVLAVSGLHIGILYAFLSGMLRRLSMPGFLMLLILGSFFLVYGFWCGFSVSVVRAGGMAMIHLLAQCRKYHYDSLNAMAVVGCLSMMYNPYTVATASFQLSYAAVFAIQLFHGFLVRFWERLHPRLAKLASPFLLSGAVFCFSIPMVVQLFHRIPMLSVWINVLVVPLASLVLILLLLSCLAGWIGMGPVAGWGFDGADLLIHWIFRIVGIVGKMPFHSWMAPSLPVWGMLVFYFWLFLLCGYFYIRSRWKKRLALLLILMVIWVPIMEDFLDPSMQITFLDVGQGDSIIAELPGGKTLLVDGGGSSYRKVGEEVVLKALLHSGIDKVDVMVCTHSHSDHSLGLWELMDDVEVSMIVINSLEPESAYGDLIAEAHRQKIPVVKVHGGMEMDLGKKVRMKFLHPVDGQSYTDPNNSSLVAQIVYDKTAFLLTGDVERLGEETVLRNGEDLKSHVMKIAHHGSNTSSIPQFIEKIDPDFAVISVGKNNQYSHPGDKTLELLESKGVQYYRTDHHGAVVFTSDGIRIRGKSLVKEQE</sequence>
<gene>
    <name evidence="8" type="ORF">J0B03_11190</name>
</gene>
<feature type="transmembrane region" description="Helical" evidence="6">
    <location>
        <begin position="454"/>
        <end position="475"/>
    </location>
</feature>
<feature type="transmembrane region" description="Helical" evidence="6">
    <location>
        <begin position="329"/>
        <end position="348"/>
    </location>
</feature>
<dbReference type="SMART" id="SM00849">
    <property type="entry name" value="Lactamase_B"/>
    <property type="match status" value="1"/>
</dbReference>
<dbReference type="PANTHER" id="PTHR30619">
    <property type="entry name" value="DNA INTERNALIZATION/COMPETENCE PROTEIN COMEC/REC2"/>
    <property type="match status" value="1"/>
</dbReference>
<dbReference type="InterPro" id="IPR036866">
    <property type="entry name" value="RibonucZ/Hydroxyglut_hydro"/>
</dbReference>
<feature type="transmembrane region" description="Helical" evidence="6">
    <location>
        <begin position="419"/>
        <end position="442"/>
    </location>
</feature>
<evidence type="ECO:0000256" key="2">
    <source>
        <dbReference type="ARBA" id="ARBA00022475"/>
    </source>
</evidence>
<evidence type="ECO:0000259" key="7">
    <source>
        <dbReference type="SMART" id="SM00849"/>
    </source>
</evidence>
<dbReference type="RefSeq" id="WP_207299680.1">
    <property type="nucleotide sequence ID" value="NZ_CP071444.1"/>
</dbReference>
<keyword evidence="5 6" id="KW-0472">Membrane</keyword>
<dbReference type="NCBIfam" id="TIGR00360">
    <property type="entry name" value="ComEC_N-term"/>
    <property type="match status" value="1"/>
</dbReference>
<keyword evidence="2" id="KW-1003">Cell membrane</keyword>
<feature type="transmembrane region" description="Helical" evidence="6">
    <location>
        <begin position="360"/>
        <end position="380"/>
    </location>
</feature>
<evidence type="ECO:0000256" key="1">
    <source>
        <dbReference type="ARBA" id="ARBA00004651"/>
    </source>
</evidence>
<evidence type="ECO:0000256" key="6">
    <source>
        <dbReference type="SAM" id="Phobius"/>
    </source>
</evidence>
<evidence type="ECO:0000313" key="8">
    <source>
        <dbReference type="EMBL" id="QSX08338.1"/>
    </source>
</evidence>
<dbReference type="InterPro" id="IPR004797">
    <property type="entry name" value="Competence_ComEC/Rec2"/>
</dbReference>
<dbReference type="InterPro" id="IPR001279">
    <property type="entry name" value="Metallo-B-lactamas"/>
</dbReference>
<dbReference type="EMBL" id="CP071444">
    <property type="protein sequence ID" value="QSX08338.1"/>
    <property type="molecule type" value="Genomic_DNA"/>
</dbReference>
<feature type="transmembrane region" description="Helical" evidence="6">
    <location>
        <begin position="386"/>
        <end position="407"/>
    </location>
</feature>
<reference evidence="8" key="1">
    <citation type="submission" date="2021-03" db="EMBL/GenBank/DDBJ databases">
        <title>Alkalibacter marinus sp. nov., isolated from tidal flat sediment.</title>
        <authorList>
            <person name="Namirimu T."/>
            <person name="Yang J.-A."/>
            <person name="Yang S.-H."/>
            <person name="Kim Y.-J."/>
            <person name="Kwon K.K."/>
        </authorList>
    </citation>
    <scope>NUCLEOTIDE SEQUENCE</scope>
    <source>
        <strain evidence="8">ES005</strain>
    </source>
</reference>
<dbReference type="PANTHER" id="PTHR30619:SF7">
    <property type="entry name" value="BETA-LACTAMASE DOMAIN PROTEIN"/>
    <property type="match status" value="1"/>
</dbReference>
<feature type="transmembrane region" description="Helical" evidence="6">
    <location>
        <begin position="222"/>
        <end position="246"/>
    </location>
</feature>
<protein>
    <submittedName>
        <fullName evidence="8">DNA internalization-related competence protein ComEC/Rec2</fullName>
    </submittedName>
</protein>
<proteinExistence type="predicted"/>
<dbReference type="Pfam" id="PF03772">
    <property type="entry name" value="Competence"/>
    <property type="match status" value="1"/>
</dbReference>
<accession>A0A974XEH3</accession>
<feature type="domain" description="Metallo-beta-lactamase" evidence="7">
    <location>
        <begin position="514"/>
        <end position="713"/>
    </location>
</feature>
<feature type="transmembrane region" description="Helical" evidence="6">
    <location>
        <begin position="48"/>
        <end position="66"/>
    </location>
</feature>
<dbReference type="InterPro" id="IPR004477">
    <property type="entry name" value="ComEC_N"/>
</dbReference>
<dbReference type="KEGG" id="alka:J0B03_11190"/>
<dbReference type="InterPro" id="IPR025405">
    <property type="entry name" value="DUF4131"/>
</dbReference>
<dbReference type="SUPFAM" id="SSF56281">
    <property type="entry name" value="Metallo-hydrolase/oxidoreductase"/>
    <property type="match status" value="1"/>
</dbReference>
<dbReference type="Pfam" id="PF00753">
    <property type="entry name" value="Lactamase_B"/>
    <property type="match status" value="1"/>
</dbReference>
<dbReference type="InterPro" id="IPR035681">
    <property type="entry name" value="ComA-like_MBL"/>
</dbReference>
<keyword evidence="4 6" id="KW-1133">Transmembrane helix</keyword>